<evidence type="ECO:0008006" key="3">
    <source>
        <dbReference type="Google" id="ProtNLM"/>
    </source>
</evidence>
<dbReference type="SUPFAM" id="SSF160419">
    <property type="entry name" value="YdfO-like"/>
    <property type="match status" value="1"/>
</dbReference>
<dbReference type="InterPro" id="IPR009833">
    <property type="entry name" value="DUF1398"/>
</dbReference>
<keyword evidence="2" id="KW-1185">Reference proteome</keyword>
<evidence type="ECO:0000313" key="1">
    <source>
        <dbReference type="EMBL" id="GAA3812686.1"/>
    </source>
</evidence>
<sequence>MFTMAQIDDLHARLGRADSLGDYLRGLAAAGVVRFESLVSDGRSEFFSADGLRVVSPAHHEVLQVAEVSDRTTFLEHLRRHSAGETSYLEMSKSLADSGVEKWVADTTALTMSYLDRAGVVLLVETIE</sequence>
<organism evidence="1 2">
    <name type="scientific">Nocardioides panacisoli</name>
    <dbReference type="NCBI Taxonomy" id="627624"/>
    <lineage>
        <taxon>Bacteria</taxon>
        <taxon>Bacillati</taxon>
        <taxon>Actinomycetota</taxon>
        <taxon>Actinomycetes</taxon>
        <taxon>Propionibacteriales</taxon>
        <taxon>Nocardioidaceae</taxon>
        <taxon>Nocardioides</taxon>
    </lineage>
</organism>
<accession>A0ABP7I9B0</accession>
<dbReference type="EMBL" id="BAABAH010000003">
    <property type="protein sequence ID" value="GAA3812686.1"/>
    <property type="molecule type" value="Genomic_DNA"/>
</dbReference>
<dbReference type="Pfam" id="PF07166">
    <property type="entry name" value="DUF1398"/>
    <property type="match status" value="1"/>
</dbReference>
<dbReference type="Proteomes" id="UP001501821">
    <property type="component" value="Unassembled WGS sequence"/>
</dbReference>
<reference evidence="2" key="1">
    <citation type="journal article" date="2019" name="Int. J. Syst. Evol. Microbiol.">
        <title>The Global Catalogue of Microorganisms (GCM) 10K type strain sequencing project: providing services to taxonomists for standard genome sequencing and annotation.</title>
        <authorList>
            <consortium name="The Broad Institute Genomics Platform"/>
            <consortium name="The Broad Institute Genome Sequencing Center for Infectious Disease"/>
            <person name="Wu L."/>
            <person name="Ma J."/>
        </authorList>
    </citation>
    <scope>NUCLEOTIDE SEQUENCE [LARGE SCALE GENOMIC DNA]</scope>
    <source>
        <strain evidence="2">JCM 16953</strain>
    </source>
</reference>
<dbReference type="InterPro" id="IPR036696">
    <property type="entry name" value="YdfO-like_sf"/>
</dbReference>
<comment type="caution">
    <text evidence="1">The sequence shown here is derived from an EMBL/GenBank/DDBJ whole genome shotgun (WGS) entry which is preliminary data.</text>
</comment>
<gene>
    <name evidence="1" type="ORF">GCM10022242_13980</name>
</gene>
<evidence type="ECO:0000313" key="2">
    <source>
        <dbReference type="Proteomes" id="UP001501821"/>
    </source>
</evidence>
<name>A0ABP7I9B0_9ACTN</name>
<dbReference type="RefSeq" id="WP_344773694.1">
    <property type="nucleotide sequence ID" value="NZ_BAABAH010000003.1"/>
</dbReference>
<protein>
    <recommendedName>
        <fullName evidence="3">DUF1398 domain-containing protein</fullName>
    </recommendedName>
</protein>
<dbReference type="Gene3D" id="3.30.1810.10">
    <property type="entry name" value="YdfO-like"/>
    <property type="match status" value="1"/>
</dbReference>
<proteinExistence type="predicted"/>